<evidence type="ECO:0000313" key="12">
    <source>
        <dbReference type="EMBL" id="QGR19796.1"/>
    </source>
</evidence>
<dbReference type="PANTHER" id="PTHR30365">
    <property type="entry name" value="CYTOCHROME D UBIQUINOL OXIDASE"/>
    <property type="match status" value="1"/>
</dbReference>
<keyword evidence="3" id="KW-1003">Cell membrane</keyword>
<keyword evidence="4" id="KW-0349">Heme</keyword>
<evidence type="ECO:0000256" key="3">
    <source>
        <dbReference type="ARBA" id="ARBA00022475"/>
    </source>
</evidence>
<dbReference type="GeneID" id="42798851"/>
<reference evidence="12 13" key="1">
    <citation type="submission" date="2019-10" db="EMBL/GenBank/DDBJ databases">
        <title>Genome Sequences from Six Type Strain Members of the Archaeal Family Sulfolobaceae: Acidianus ambivalens, Acidianus infernus, Metallosphaera prunae, Stygiolobus azoricus, Sulfolobus metallicus, and Sulfurisphaera ohwakuensis.</title>
        <authorList>
            <person name="Counts J.A."/>
            <person name="Kelly R.M."/>
        </authorList>
    </citation>
    <scope>NUCLEOTIDE SEQUENCE [LARGE SCALE GENOMIC DNA]</scope>
    <source>
        <strain evidence="12 13">FC6</strain>
    </source>
</reference>
<keyword evidence="13" id="KW-1185">Reference proteome</keyword>
<feature type="transmembrane region" description="Helical" evidence="11">
    <location>
        <begin position="126"/>
        <end position="145"/>
    </location>
</feature>
<evidence type="ECO:0000256" key="7">
    <source>
        <dbReference type="ARBA" id="ARBA00022982"/>
    </source>
</evidence>
<evidence type="ECO:0000256" key="8">
    <source>
        <dbReference type="ARBA" id="ARBA00022989"/>
    </source>
</evidence>
<keyword evidence="9" id="KW-0408">Iron</keyword>
<keyword evidence="8 11" id="KW-1133">Transmembrane helix</keyword>
<feature type="transmembrane region" description="Helical" evidence="11">
    <location>
        <begin position="12"/>
        <end position="35"/>
    </location>
</feature>
<dbReference type="RefSeq" id="WP_156006924.1">
    <property type="nucleotide sequence ID" value="NZ_CP045483.1"/>
</dbReference>
<dbReference type="InterPro" id="IPR002585">
    <property type="entry name" value="Cyt-d_ubiquinol_oxidase_su_1"/>
</dbReference>
<dbReference type="EMBL" id="CP045483">
    <property type="protein sequence ID" value="QGR19796.1"/>
    <property type="molecule type" value="Genomic_DNA"/>
</dbReference>
<evidence type="ECO:0000256" key="4">
    <source>
        <dbReference type="ARBA" id="ARBA00022617"/>
    </source>
</evidence>
<name>A0A650CPM7_9CREN</name>
<evidence type="ECO:0000256" key="2">
    <source>
        <dbReference type="ARBA" id="ARBA00022448"/>
    </source>
</evidence>
<dbReference type="PANTHER" id="PTHR30365:SF14">
    <property type="entry name" value="CYTOCHROME BD MENAQUINOL OXIDASE SUBUNIT I-RELATED"/>
    <property type="match status" value="1"/>
</dbReference>
<dbReference type="Pfam" id="PF01654">
    <property type="entry name" value="Cyt_bd_oxida_I"/>
    <property type="match status" value="1"/>
</dbReference>
<dbReference type="GO" id="GO:0070069">
    <property type="term" value="C:cytochrome complex"/>
    <property type="evidence" value="ECO:0007669"/>
    <property type="project" value="InterPro"/>
</dbReference>
<feature type="transmembrane region" description="Helical" evidence="11">
    <location>
        <begin position="92"/>
        <end position="114"/>
    </location>
</feature>
<dbReference type="Proteomes" id="UP000423396">
    <property type="component" value="Chromosome"/>
</dbReference>
<dbReference type="OrthoDB" id="41618at2157"/>
<evidence type="ECO:0000256" key="1">
    <source>
        <dbReference type="ARBA" id="ARBA00004651"/>
    </source>
</evidence>
<organism evidence="12 13">
    <name type="scientific">Stygiolobus azoricus</name>
    <dbReference type="NCBI Taxonomy" id="41675"/>
    <lineage>
        <taxon>Archaea</taxon>
        <taxon>Thermoproteota</taxon>
        <taxon>Thermoprotei</taxon>
        <taxon>Sulfolobales</taxon>
        <taxon>Sulfolobaceae</taxon>
        <taxon>Stygiolobus</taxon>
    </lineage>
</organism>
<feature type="transmembrane region" description="Helical" evidence="11">
    <location>
        <begin position="429"/>
        <end position="451"/>
    </location>
</feature>
<gene>
    <name evidence="12" type="ORF">D1868_07235</name>
</gene>
<dbReference type="AlphaFoldDB" id="A0A650CPM7"/>
<evidence type="ECO:0000256" key="9">
    <source>
        <dbReference type="ARBA" id="ARBA00023004"/>
    </source>
</evidence>
<dbReference type="GO" id="GO:0020037">
    <property type="term" value="F:heme binding"/>
    <property type="evidence" value="ECO:0007669"/>
    <property type="project" value="TreeGrafter"/>
</dbReference>
<proteinExistence type="predicted"/>
<dbReference type="GO" id="GO:0005886">
    <property type="term" value="C:plasma membrane"/>
    <property type="evidence" value="ECO:0007669"/>
    <property type="project" value="UniProtKB-SubCell"/>
</dbReference>
<feature type="transmembrane region" description="Helical" evidence="11">
    <location>
        <begin position="224"/>
        <end position="242"/>
    </location>
</feature>
<dbReference type="GO" id="GO:0009055">
    <property type="term" value="F:electron transfer activity"/>
    <property type="evidence" value="ECO:0007669"/>
    <property type="project" value="InterPro"/>
</dbReference>
<dbReference type="KEGG" id="sazo:D1868_07235"/>
<evidence type="ECO:0000256" key="6">
    <source>
        <dbReference type="ARBA" id="ARBA00022723"/>
    </source>
</evidence>
<dbReference type="GO" id="GO:0019646">
    <property type="term" value="P:aerobic electron transport chain"/>
    <property type="evidence" value="ECO:0007669"/>
    <property type="project" value="InterPro"/>
</dbReference>
<evidence type="ECO:0000313" key="13">
    <source>
        <dbReference type="Proteomes" id="UP000423396"/>
    </source>
</evidence>
<feature type="transmembrane region" description="Helical" evidence="11">
    <location>
        <begin position="56"/>
        <end position="80"/>
    </location>
</feature>
<evidence type="ECO:0000256" key="10">
    <source>
        <dbReference type="ARBA" id="ARBA00023136"/>
    </source>
</evidence>
<dbReference type="GO" id="GO:0016682">
    <property type="term" value="F:oxidoreductase activity, acting on diphenols and related substances as donors, oxygen as acceptor"/>
    <property type="evidence" value="ECO:0007669"/>
    <property type="project" value="TreeGrafter"/>
</dbReference>
<keyword evidence="7" id="KW-0249">Electron transport</keyword>
<sequence length="502" mass="54579">MDLFVFDRVLAAFTMAVHVLFTYWAITLPFFIVAAEYLGYKKNDPYYLAIAKRFSVVMAVLFAVGSAAGAAIAVEFITVWYKWMYIVNVADILPFSIEVLAFFSEVIFLSLYLYGWDRVSRTAHMILGLLIGVGSTASALLIILVNSWMNTPVGFNIVQFAQTGAITNIDPLGALWAPAANAEVPMGVAGAWFVGFGSLAGYFSFRKLFKKNLTHDEVEYYNRGLKLAIFLAAIDAIFLGWAGDNAGKTLYAIQPLKLATLEGLMQTARGAPLSVGPISIPGGLSLLVSWPPNPNALVLGYSSFVQSVQDPIWWLAHNAYDLHATLGILGAIVFWILALFTFYGNKLQSLKNAFKFLGLDAPLDKKVPLYATFLIGWLQLVAWESGWVAAEVGRQPFVIWGPMVATSSGLYTIEAGLLTSQAYNNNPDVLPIGIAIMTVLVIAVAGTLYILKRLFSGKEVAQDVASLTTSLTTFGSAVAQSPNISSLKTEISNDNGEKKVVK</sequence>
<protein>
    <submittedName>
        <fullName evidence="12">Cytochrome ubiquinol oxidase subunit I</fullName>
    </submittedName>
</protein>
<comment type="subcellular location">
    <subcellularLocation>
        <location evidence="1">Cell membrane</location>
        <topology evidence="1">Multi-pass membrane protein</topology>
    </subcellularLocation>
</comment>
<evidence type="ECO:0000256" key="5">
    <source>
        <dbReference type="ARBA" id="ARBA00022692"/>
    </source>
</evidence>
<keyword evidence="2" id="KW-0813">Transport</keyword>
<dbReference type="GO" id="GO:0046872">
    <property type="term" value="F:metal ion binding"/>
    <property type="evidence" value="ECO:0007669"/>
    <property type="project" value="UniProtKB-KW"/>
</dbReference>
<feature type="transmembrane region" description="Helical" evidence="11">
    <location>
        <begin position="324"/>
        <end position="346"/>
    </location>
</feature>
<keyword evidence="6" id="KW-0479">Metal-binding</keyword>
<keyword evidence="5 11" id="KW-0812">Transmembrane</keyword>
<keyword evidence="10 11" id="KW-0472">Membrane</keyword>
<accession>A0A650CPM7</accession>
<evidence type="ECO:0000256" key="11">
    <source>
        <dbReference type="SAM" id="Phobius"/>
    </source>
</evidence>
<feature type="transmembrane region" description="Helical" evidence="11">
    <location>
        <begin position="184"/>
        <end position="203"/>
    </location>
</feature>